<sequence>MLEKQITYDREVPLTLPLSLLTKQYVGVMFRKLAHIGIEKYYTAMIIIEKAGGKLNQQNLADEMLIDKASVVRMVDYLVDKGFVVRQQNPGDRREYFLVLTPAADQAMTEIRQAISQLNELVFASFTEEEKKQFWKAIGRINDTLSSLPAEEVLFEYDPKTSPARRPNGKKKPI</sequence>
<dbReference type="SUPFAM" id="SSF46785">
    <property type="entry name" value="Winged helix' DNA-binding domain"/>
    <property type="match status" value="1"/>
</dbReference>
<dbReference type="InterPro" id="IPR023187">
    <property type="entry name" value="Tscrpt_reg_MarR-type_CS"/>
</dbReference>
<protein>
    <recommendedName>
        <fullName evidence="4">HTH marR-type domain-containing protein</fullName>
    </recommendedName>
</protein>
<evidence type="ECO:0000256" key="3">
    <source>
        <dbReference type="ARBA" id="ARBA00023163"/>
    </source>
</evidence>
<dbReference type="PROSITE" id="PS01117">
    <property type="entry name" value="HTH_MARR_1"/>
    <property type="match status" value="1"/>
</dbReference>
<feature type="domain" description="HTH marR-type" evidence="4">
    <location>
        <begin position="11"/>
        <end position="143"/>
    </location>
</feature>
<name>A0A6J4HTZ0_9SPHI</name>
<dbReference type="Gene3D" id="1.10.10.10">
    <property type="entry name" value="Winged helix-like DNA-binding domain superfamily/Winged helix DNA-binding domain"/>
    <property type="match status" value="1"/>
</dbReference>
<dbReference type="PANTHER" id="PTHR42756">
    <property type="entry name" value="TRANSCRIPTIONAL REGULATOR, MARR"/>
    <property type="match status" value="1"/>
</dbReference>
<accession>A0A6J4HTZ0</accession>
<evidence type="ECO:0000259" key="4">
    <source>
        <dbReference type="PROSITE" id="PS50995"/>
    </source>
</evidence>
<evidence type="ECO:0000256" key="2">
    <source>
        <dbReference type="ARBA" id="ARBA00023125"/>
    </source>
</evidence>
<gene>
    <name evidence="5" type="ORF">AVDCRST_MAG56-1173</name>
</gene>
<proteinExistence type="predicted"/>
<dbReference type="PROSITE" id="PS50995">
    <property type="entry name" value="HTH_MARR_2"/>
    <property type="match status" value="1"/>
</dbReference>
<dbReference type="GO" id="GO:0003700">
    <property type="term" value="F:DNA-binding transcription factor activity"/>
    <property type="evidence" value="ECO:0007669"/>
    <property type="project" value="InterPro"/>
</dbReference>
<organism evidence="5">
    <name type="scientific">uncultured Cytophagales bacterium</name>
    <dbReference type="NCBI Taxonomy" id="158755"/>
    <lineage>
        <taxon>Bacteria</taxon>
        <taxon>Pseudomonadati</taxon>
        <taxon>Bacteroidota</taxon>
        <taxon>Sphingobacteriia</taxon>
        <taxon>Sphingobacteriales</taxon>
        <taxon>environmental samples</taxon>
    </lineage>
</organism>
<keyword evidence="3" id="KW-0804">Transcription</keyword>
<keyword evidence="1" id="KW-0805">Transcription regulation</keyword>
<evidence type="ECO:0000256" key="1">
    <source>
        <dbReference type="ARBA" id="ARBA00023015"/>
    </source>
</evidence>
<dbReference type="InterPro" id="IPR036388">
    <property type="entry name" value="WH-like_DNA-bd_sf"/>
</dbReference>
<dbReference type="Pfam" id="PF01047">
    <property type="entry name" value="MarR"/>
    <property type="match status" value="1"/>
</dbReference>
<dbReference type="InterPro" id="IPR036390">
    <property type="entry name" value="WH_DNA-bd_sf"/>
</dbReference>
<dbReference type="GO" id="GO:0003677">
    <property type="term" value="F:DNA binding"/>
    <property type="evidence" value="ECO:0007669"/>
    <property type="project" value="UniProtKB-KW"/>
</dbReference>
<dbReference type="SMART" id="SM00347">
    <property type="entry name" value="HTH_MARR"/>
    <property type="match status" value="1"/>
</dbReference>
<keyword evidence="2" id="KW-0238">DNA-binding</keyword>
<evidence type="ECO:0000313" key="5">
    <source>
        <dbReference type="EMBL" id="CAA9231886.1"/>
    </source>
</evidence>
<dbReference type="EMBL" id="CADCTQ010000090">
    <property type="protein sequence ID" value="CAA9231886.1"/>
    <property type="molecule type" value="Genomic_DNA"/>
</dbReference>
<dbReference type="AlphaFoldDB" id="A0A6J4HTZ0"/>
<dbReference type="PANTHER" id="PTHR42756:SF1">
    <property type="entry name" value="TRANSCRIPTIONAL REPRESSOR OF EMRAB OPERON"/>
    <property type="match status" value="1"/>
</dbReference>
<reference evidence="5" key="1">
    <citation type="submission" date="2020-02" db="EMBL/GenBank/DDBJ databases">
        <authorList>
            <person name="Meier V. D."/>
        </authorList>
    </citation>
    <scope>NUCLEOTIDE SEQUENCE</scope>
    <source>
        <strain evidence="5">AVDCRST_MAG56</strain>
    </source>
</reference>
<dbReference type="InterPro" id="IPR000835">
    <property type="entry name" value="HTH_MarR-typ"/>
</dbReference>
<dbReference type="PRINTS" id="PR00598">
    <property type="entry name" value="HTHMARR"/>
</dbReference>